<dbReference type="GO" id="GO:0000423">
    <property type="term" value="P:mitophagy"/>
    <property type="evidence" value="ECO:0007669"/>
    <property type="project" value="TreeGrafter"/>
</dbReference>
<dbReference type="GO" id="GO:0034271">
    <property type="term" value="C:phosphatidylinositol 3-kinase complex, class III, type I"/>
    <property type="evidence" value="ECO:0007669"/>
    <property type="project" value="TreeGrafter"/>
</dbReference>
<evidence type="ECO:0000313" key="6">
    <source>
        <dbReference type="EMBL" id="CAG7693145.1"/>
    </source>
</evidence>
<dbReference type="OrthoDB" id="20368at2759"/>
<dbReference type="Pfam" id="PF17675">
    <property type="entry name" value="APG6_N"/>
    <property type="match status" value="1"/>
</dbReference>
<evidence type="ECO:0000256" key="2">
    <source>
        <dbReference type="ARBA" id="ARBA00023054"/>
    </source>
</evidence>
<name>A0A8J2J8J2_9HEXA</name>
<dbReference type="InterPro" id="IPR007243">
    <property type="entry name" value="Atg6/Beclin"/>
</dbReference>
<dbReference type="GO" id="GO:0045324">
    <property type="term" value="P:late endosome to vacuole transport"/>
    <property type="evidence" value="ECO:0007669"/>
    <property type="project" value="TreeGrafter"/>
</dbReference>
<dbReference type="GO" id="GO:0000045">
    <property type="term" value="P:autophagosome assembly"/>
    <property type="evidence" value="ECO:0007669"/>
    <property type="project" value="TreeGrafter"/>
</dbReference>
<dbReference type="PANTHER" id="PTHR12768:SF4">
    <property type="entry name" value="BECLIN-1"/>
    <property type="match status" value="1"/>
</dbReference>
<accession>A0A8J2J8J2</accession>
<evidence type="ECO:0000259" key="4">
    <source>
        <dbReference type="Pfam" id="PF04111"/>
    </source>
</evidence>
<feature type="domain" description="Atg6 BARA" evidence="4">
    <location>
        <begin position="235"/>
        <end position="415"/>
    </location>
</feature>
<comment type="similarity">
    <text evidence="1">Belongs to the beclin family.</text>
</comment>
<feature type="coiled-coil region" evidence="3">
    <location>
        <begin position="211"/>
        <end position="238"/>
    </location>
</feature>
<dbReference type="Pfam" id="PF04111">
    <property type="entry name" value="APG6"/>
    <property type="match status" value="1"/>
</dbReference>
<keyword evidence="2 3" id="KW-0175">Coiled coil</keyword>
<dbReference type="GO" id="GO:0030674">
    <property type="term" value="F:protein-macromolecule adaptor activity"/>
    <property type="evidence" value="ECO:0007669"/>
    <property type="project" value="TreeGrafter"/>
</dbReference>
<comment type="caution">
    <text evidence="6">The sequence shown here is derived from an EMBL/GenBank/DDBJ whole genome shotgun (WGS) entry which is preliminary data.</text>
</comment>
<feature type="domain" description="Atg6/beclin coiled-coil" evidence="5">
    <location>
        <begin position="105"/>
        <end position="232"/>
    </location>
</feature>
<sequence length="422" mass="48018">MSTVKINFVCQRCMTPIKIDSSFASIDEHTLAELHLPLYAPPPLDLDEASGSGLLDKIVGPLGDNGTNGFTIVGNSPEASSQSHKLRIKAELFDILSNNTEIDHPLCDECCDVLMSLLRSELQDVESECTQYSDFLKKLETEPDNDDIEALEAQLKDLESEEGSLRRELNELKIVEATAVETLQRYKGDQTRLKEQEEQFLKEYCRHKRQLSETEDQYQSLENELRYVESQLERLEKTNALNATFHIWHSGHFGTINTFRLGRLPSEPVSWDEINAAWGQTALLLNSLARKINFKFSNYQIVPFGNHSYIKVLVDNQELPLHGSGGFRFLWDTKFDQGMAAFLDCLNQLQAAMLQRPGQEGFALPYKMEEKGKIVDPTTQKSYSIKIQLNSEEQWTKALKFMLTNLKWALAWVSSQTVNDSP</sequence>
<dbReference type="InterPro" id="IPR040455">
    <property type="entry name" value="Atg6_BARA"/>
</dbReference>
<dbReference type="FunFam" id="1.10.418.40:FF:000001">
    <property type="entry name" value="beclin-1 isoform X1"/>
    <property type="match status" value="1"/>
</dbReference>
<reference evidence="6" key="1">
    <citation type="submission" date="2021-06" db="EMBL/GenBank/DDBJ databases">
        <authorList>
            <person name="Hodson N. C."/>
            <person name="Mongue J. A."/>
            <person name="Jaron S. K."/>
        </authorList>
    </citation>
    <scope>NUCLEOTIDE SEQUENCE</scope>
</reference>
<dbReference type="InterPro" id="IPR041691">
    <property type="entry name" value="Atg6/beclin_CC"/>
</dbReference>
<evidence type="ECO:0000256" key="3">
    <source>
        <dbReference type="SAM" id="Coils"/>
    </source>
</evidence>
<dbReference type="GO" id="GO:0043548">
    <property type="term" value="F:phosphatidylinositol 3-kinase binding"/>
    <property type="evidence" value="ECO:0007669"/>
    <property type="project" value="TreeGrafter"/>
</dbReference>
<dbReference type="GO" id="GO:0006995">
    <property type="term" value="P:cellular response to nitrogen starvation"/>
    <property type="evidence" value="ECO:0007669"/>
    <property type="project" value="TreeGrafter"/>
</dbReference>
<dbReference type="PANTHER" id="PTHR12768">
    <property type="entry name" value="BECLIN 1"/>
    <property type="match status" value="1"/>
</dbReference>
<proteinExistence type="inferred from homology"/>
<dbReference type="GO" id="GO:0034272">
    <property type="term" value="C:phosphatidylinositol 3-kinase complex, class III, type II"/>
    <property type="evidence" value="ECO:0007669"/>
    <property type="project" value="TreeGrafter"/>
</dbReference>
<protein>
    <recommendedName>
        <fullName evidence="8">Beclin 1</fullName>
    </recommendedName>
</protein>
<dbReference type="Proteomes" id="UP000708208">
    <property type="component" value="Unassembled WGS sequence"/>
</dbReference>
<feature type="coiled-coil region" evidence="3">
    <location>
        <begin position="122"/>
        <end position="175"/>
    </location>
</feature>
<keyword evidence="7" id="KW-1185">Reference proteome</keyword>
<dbReference type="GO" id="GO:0000407">
    <property type="term" value="C:phagophore assembly site"/>
    <property type="evidence" value="ECO:0007669"/>
    <property type="project" value="TreeGrafter"/>
</dbReference>
<organism evidence="6 7">
    <name type="scientific">Allacma fusca</name>
    <dbReference type="NCBI Taxonomy" id="39272"/>
    <lineage>
        <taxon>Eukaryota</taxon>
        <taxon>Metazoa</taxon>
        <taxon>Ecdysozoa</taxon>
        <taxon>Arthropoda</taxon>
        <taxon>Hexapoda</taxon>
        <taxon>Collembola</taxon>
        <taxon>Symphypleona</taxon>
        <taxon>Sminthuridae</taxon>
        <taxon>Allacma</taxon>
    </lineage>
</organism>
<evidence type="ECO:0000256" key="1">
    <source>
        <dbReference type="ARBA" id="ARBA00005965"/>
    </source>
</evidence>
<evidence type="ECO:0008006" key="8">
    <source>
        <dbReference type="Google" id="ProtNLM"/>
    </source>
</evidence>
<dbReference type="EMBL" id="CAJVCH010022610">
    <property type="protein sequence ID" value="CAG7693145.1"/>
    <property type="molecule type" value="Genomic_DNA"/>
</dbReference>
<evidence type="ECO:0000259" key="5">
    <source>
        <dbReference type="Pfam" id="PF17675"/>
    </source>
</evidence>
<evidence type="ECO:0000313" key="7">
    <source>
        <dbReference type="Proteomes" id="UP000708208"/>
    </source>
</evidence>
<dbReference type="AlphaFoldDB" id="A0A8J2J8J2"/>
<gene>
    <name evidence="6" type="ORF">AFUS01_LOCUS3745</name>
</gene>